<dbReference type="PROSITE" id="PS50004">
    <property type="entry name" value="C2"/>
    <property type="match status" value="4"/>
</dbReference>
<evidence type="ECO:0000256" key="6">
    <source>
        <dbReference type="ARBA" id="ARBA00022692"/>
    </source>
</evidence>
<dbReference type="PANTHER" id="PTHR12546">
    <property type="entry name" value="FER-1-LIKE"/>
    <property type="match status" value="1"/>
</dbReference>
<keyword evidence="15" id="KW-1185">Reference proteome</keyword>
<evidence type="ECO:0000313" key="14">
    <source>
        <dbReference type="Ensembl" id="ENSHHUP00000068387.1"/>
    </source>
</evidence>
<evidence type="ECO:0000256" key="2">
    <source>
        <dbReference type="ARBA" id="ARBA00004483"/>
    </source>
</evidence>
<dbReference type="PANTHER" id="PTHR12546:SF55">
    <property type="entry name" value="MYOFERLIN"/>
    <property type="match status" value="1"/>
</dbReference>
<dbReference type="SMART" id="SM01201">
    <property type="entry name" value="FerB"/>
    <property type="match status" value="1"/>
</dbReference>
<dbReference type="InterPro" id="IPR000008">
    <property type="entry name" value="C2_dom"/>
</dbReference>
<comment type="similarity">
    <text evidence="3">Belongs to the ferlin family.</text>
</comment>
<dbReference type="InterPro" id="IPR037723">
    <property type="entry name" value="C2D_Ferlin"/>
</dbReference>
<dbReference type="SMART" id="SM00694">
    <property type="entry name" value="DysFC"/>
    <property type="match status" value="2"/>
</dbReference>
<evidence type="ECO:0000256" key="10">
    <source>
        <dbReference type="ARBA" id="ARBA00023136"/>
    </source>
</evidence>
<dbReference type="CDD" id="cd04017">
    <property type="entry name" value="C2D_Ferlin"/>
    <property type="match status" value="1"/>
</dbReference>
<comment type="subcellular location">
    <subcellularLocation>
        <location evidence="1">Cell membrane</location>
        <topology evidence="1">Single-pass type II membrane protein</topology>
    </subcellularLocation>
    <subcellularLocation>
        <location evidence="2">Cytoplasmic vesicle membrane</location>
        <topology evidence="2">Single-pass type II membrane protein</topology>
    </subcellularLocation>
</comment>
<keyword evidence="4" id="KW-1003">Cell membrane</keyword>
<protein>
    <submittedName>
        <fullName evidence="14">Myoferlin</fullName>
    </submittedName>
</protein>
<dbReference type="SMART" id="SM00239">
    <property type="entry name" value="C2"/>
    <property type="match status" value="4"/>
</dbReference>
<keyword evidence="5" id="KW-0597">Phosphoprotein</keyword>
<feature type="transmembrane region" description="Helical" evidence="12">
    <location>
        <begin position="171"/>
        <end position="194"/>
    </location>
</feature>
<dbReference type="SMART" id="SM01202">
    <property type="entry name" value="FerI"/>
    <property type="match status" value="1"/>
</dbReference>
<evidence type="ECO:0000256" key="9">
    <source>
        <dbReference type="ARBA" id="ARBA00022989"/>
    </source>
</evidence>
<dbReference type="Gene3D" id="2.60.40.150">
    <property type="entry name" value="C2 domain"/>
    <property type="match status" value="4"/>
</dbReference>
<feature type="domain" description="C2" evidence="13">
    <location>
        <begin position="1"/>
        <end position="101"/>
    </location>
</feature>
<dbReference type="CDD" id="cd04018">
    <property type="entry name" value="C2C_Ferlin"/>
    <property type="match status" value="1"/>
</dbReference>
<dbReference type="Pfam" id="PF00168">
    <property type="entry name" value="C2"/>
    <property type="match status" value="4"/>
</dbReference>
<dbReference type="InterPro" id="IPR006614">
    <property type="entry name" value="Peroxin/Ferlin"/>
</dbReference>
<evidence type="ECO:0000256" key="4">
    <source>
        <dbReference type="ARBA" id="ARBA00022475"/>
    </source>
</evidence>
<evidence type="ECO:0000256" key="8">
    <source>
        <dbReference type="ARBA" id="ARBA00022968"/>
    </source>
</evidence>
<reference evidence="14" key="3">
    <citation type="submission" date="2025-09" db="UniProtKB">
        <authorList>
            <consortium name="Ensembl"/>
        </authorList>
    </citation>
    <scope>IDENTIFICATION</scope>
</reference>
<keyword evidence="11" id="KW-0968">Cytoplasmic vesicle</keyword>
<reference evidence="14" key="2">
    <citation type="submission" date="2025-08" db="UniProtKB">
        <authorList>
            <consortium name="Ensembl"/>
        </authorList>
    </citation>
    <scope>IDENTIFICATION</scope>
</reference>
<keyword evidence="7" id="KW-0677">Repeat</keyword>
<dbReference type="InterPro" id="IPR012968">
    <property type="entry name" value="FerIin_dom"/>
</dbReference>
<dbReference type="Pfam" id="PF08150">
    <property type="entry name" value="FerB"/>
    <property type="match status" value="1"/>
</dbReference>
<evidence type="ECO:0000313" key="15">
    <source>
        <dbReference type="Proteomes" id="UP000314982"/>
    </source>
</evidence>
<evidence type="ECO:0000256" key="5">
    <source>
        <dbReference type="ARBA" id="ARBA00022553"/>
    </source>
</evidence>
<keyword evidence="6 12" id="KW-0812">Transmembrane</keyword>
<proteinExistence type="inferred from homology"/>
<dbReference type="Ensembl" id="ENSHHUT00000070683.1">
    <property type="protein sequence ID" value="ENSHHUP00000068387.1"/>
    <property type="gene ID" value="ENSHHUG00000040250.1"/>
</dbReference>
<dbReference type="SMART" id="SM01200">
    <property type="entry name" value="FerA"/>
    <property type="match status" value="1"/>
</dbReference>
<dbReference type="InterPro" id="IPR037726">
    <property type="entry name" value="C2A_Ferlin"/>
</dbReference>
<dbReference type="InterPro" id="IPR037722">
    <property type="entry name" value="C2C_Ferlin"/>
</dbReference>
<dbReference type="GO" id="GO:0007009">
    <property type="term" value="P:plasma membrane organization"/>
    <property type="evidence" value="ECO:0007669"/>
    <property type="project" value="TreeGrafter"/>
</dbReference>
<evidence type="ECO:0000256" key="11">
    <source>
        <dbReference type="ARBA" id="ARBA00023329"/>
    </source>
</evidence>
<evidence type="ECO:0000256" key="1">
    <source>
        <dbReference type="ARBA" id="ARBA00004401"/>
    </source>
</evidence>
<dbReference type="CDD" id="cd08373">
    <property type="entry name" value="C2A_Ferlin"/>
    <property type="match status" value="1"/>
</dbReference>
<name>A0A4W5PXH5_9TELE</name>
<reference evidence="15" key="1">
    <citation type="submission" date="2018-06" db="EMBL/GenBank/DDBJ databases">
        <title>Genome assembly of Danube salmon.</title>
        <authorList>
            <person name="Macqueen D.J."/>
            <person name="Gundappa M.K."/>
        </authorList>
    </citation>
    <scope>NUCLEOTIDE SEQUENCE [LARGE SCALE GENOMIC DNA]</scope>
</reference>
<evidence type="ECO:0000256" key="7">
    <source>
        <dbReference type="ARBA" id="ARBA00022737"/>
    </source>
</evidence>
<dbReference type="SMART" id="SM00693">
    <property type="entry name" value="DysFN"/>
    <property type="match status" value="2"/>
</dbReference>
<evidence type="ECO:0000259" key="13">
    <source>
        <dbReference type="PROSITE" id="PS50004"/>
    </source>
</evidence>
<keyword evidence="9 12" id="KW-1133">Transmembrane helix</keyword>
<feature type="domain" description="C2" evidence="13">
    <location>
        <begin position="1137"/>
        <end position="1264"/>
    </location>
</feature>
<sequence length="1326" mass="149408">MLRVVVESAKGIPKKKLGNPDPIAAVVFKGEKKKTKAIDSELNPVWNEVLEFDLKGSPLDASSFLDVIVKDYETIGKDKFIGSAKISLLDLAHGHTKSLPAKNLSLVNEKKQDIGVSFSMLNSYSVVFNDQIRVRVIEGRQLPGNNIKPVVKVNVFKLPLHSKIKTTRAKYPLCVSVSVSGMCIFLCSTAHAIMRKWLLLSDPDDSSSGAKGYLKVSLVIVGTGDEPPTEKRERNEEQDDIESNLLVPAGVTLRLVTLNLKVYRAEDMPQMDDAFVQTVKQVFGGEGNKKNLVDPFLEVSFAGKKFPSMCESIKLTVFDWDRLTRNDVIGTTFLNLTKIASSGGEIEGMVSLFLTLSLSLFVCVGEEEVGFLPAFGPCYLNLYGSPREFTGLPDPYEELNFGKGEGVAYRGRVLIELSTQLEGKADRKLDNISSDDILVAQKYQRRRKFSLCAVFHSSCMLQEPGEPIQFEVSIGNYGNKLDSTCMPLASTTQYSCAVFDGNHYYYLPWADTKPVVILTSFWEDISHRLDSVNIILYIADRLESNLTSLRTAILAKASEARLAEIWLKLINHMIEDLKLEGRPNLTALDVQIKKLRDSAVASIREMAKRLKEEATDVIATLTDIEDWLERLKQLAEEPQNSIPDVVIWMLRGERRVAYARLPANQILYSTYSEQACGKYCGRTQTIFMQYPMDKNKGVKIPVQLRVNMWLGLSAHEKKFNSFSEGTFSVFAEMYENQAQVFGKWGTTGLVCRHKFSDVTGKVKLKQERFMPPRAWEWEGEWFVDPERGLLTEADAGHTEFTDEVFQNETRFIGGEWKPAAEPFTDVNGQKSQSPGEIECPAGWKWEDDWTFDSNRAVDEKGWEYGVTIPPDDKPKSWGAAEKMYHIHRRKRLLRPRRKIADTKAAPERRDPGEGWEFSSLIGWKFHRKERSSDTFRRRRWRRKMAPSDGIGASAIFKLEGALGVDVDEKASKKDAARLFGANTPTVSCSFDRSYMYHLRVYVYQARNLIAMDRDSFSDPYAHVSFLHVSKTTEVIRATLNPTWDQTLIFNDIEIYGDPQTIAHNPPNVVLELYDSDQVGKDEAMGRCTCPPVVKLNLGTVVSPKLLWFPVTKKGRSAGEMLVAAELFLKDKSDLPLVPPRRGATLYMVPQGIRPVVQLTAIEILAWGLRNMKTYQLATVTSPSLMVECGGEVVQTAVIKNIKKNPNFPGSVLFFKVLLPKEEMYTPPIVLKVIDHRPFGRKPIVGQCTLSLEEFRCDPYITNAEVNLTACTLLTESKCTVIEAYLSLPVLQEEEAVDWWSKFYASVGEHEKCGPYLKKGYDTLKVQ</sequence>
<dbReference type="Pfam" id="PF08165">
    <property type="entry name" value="FerA"/>
    <property type="match status" value="1"/>
</dbReference>
<dbReference type="Pfam" id="PF08151">
    <property type="entry name" value="FerI"/>
    <property type="match status" value="1"/>
</dbReference>
<feature type="domain" description="C2" evidence="13">
    <location>
        <begin position="237"/>
        <end position="350"/>
    </location>
</feature>
<dbReference type="InterPro" id="IPR012560">
    <property type="entry name" value="Ferlin_A-domain"/>
</dbReference>
<dbReference type="FunFam" id="2.60.40.150:FF:000026">
    <property type="entry name" value="dysferlin isoform X2"/>
    <property type="match status" value="1"/>
</dbReference>
<dbReference type="InterPro" id="IPR035892">
    <property type="entry name" value="C2_domain_sf"/>
</dbReference>
<feature type="domain" description="C2" evidence="13">
    <location>
        <begin position="980"/>
        <end position="1108"/>
    </location>
</feature>
<dbReference type="GeneTree" id="ENSGT00940000154741"/>
<dbReference type="GO" id="GO:0030659">
    <property type="term" value="C:cytoplasmic vesicle membrane"/>
    <property type="evidence" value="ECO:0007669"/>
    <property type="project" value="UniProtKB-SubCell"/>
</dbReference>
<dbReference type="GO" id="GO:0005886">
    <property type="term" value="C:plasma membrane"/>
    <property type="evidence" value="ECO:0007669"/>
    <property type="project" value="UniProtKB-SubCell"/>
</dbReference>
<dbReference type="Proteomes" id="UP000314982">
    <property type="component" value="Unassembled WGS sequence"/>
</dbReference>
<keyword evidence="8" id="KW-0735">Signal-anchor</keyword>
<evidence type="ECO:0000256" key="12">
    <source>
        <dbReference type="SAM" id="Phobius"/>
    </source>
</evidence>
<organism evidence="14 15">
    <name type="scientific">Hucho hucho</name>
    <name type="common">huchen</name>
    <dbReference type="NCBI Taxonomy" id="62062"/>
    <lineage>
        <taxon>Eukaryota</taxon>
        <taxon>Metazoa</taxon>
        <taxon>Chordata</taxon>
        <taxon>Craniata</taxon>
        <taxon>Vertebrata</taxon>
        <taxon>Euteleostomi</taxon>
        <taxon>Actinopterygii</taxon>
        <taxon>Neopterygii</taxon>
        <taxon>Teleostei</taxon>
        <taxon>Protacanthopterygii</taxon>
        <taxon>Salmoniformes</taxon>
        <taxon>Salmonidae</taxon>
        <taxon>Salmoninae</taxon>
        <taxon>Hucho</taxon>
    </lineage>
</organism>
<evidence type="ECO:0000256" key="3">
    <source>
        <dbReference type="ARBA" id="ARBA00007561"/>
    </source>
</evidence>
<accession>A0A4W5PXH5</accession>
<dbReference type="InterPro" id="IPR037721">
    <property type="entry name" value="Ferlin"/>
</dbReference>
<dbReference type="SUPFAM" id="SSF49562">
    <property type="entry name" value="C2 domain (Calcium/lipid-binding domain, CaLB)"/>
    <property type="match status" value="4"/>
</dbReference>
<keyword evidence="10 12" id="KW-0472">Membrane</keyword>
<dbReference type="InterPro" id="IPR012561">
    <property type="entry name" value="Ferlin_B-domain"/>
</dbReference>